<dbReference type="SMART" id="SM00267">
    <property type="entry name" value="GGDEF"/>
    <property type="match status" value="1"/>
</dbReference>
<dbReference type="Pfam" id="PF00990">
    <property type="entry name" value="GGDEF"/>
    <property type="match status" value="1"/>
</dbReference>
<dbReference type="Proteomes" id="UP000386575">
    <property type="component" value="Unassembled WGS sequence"/>
</dbReference>
<dbReference type="InterPro" id="IPR029787">
    <property type="entry name" value="Nucleotide_cyclase"/>
</dbReference>
<dbReference type="SUPFAM" id="SSF55073">
    <property type="entry name" value="Nucleotide cyclase"/>
    <property type="match status" value="1"/>
</dbReference>
<dbReference type="CDD" id="cd01949">
    <property type="entry name" value="GGDEF"/>
    <property type="match status" value="1"/>
</dbReference>
<dbReference type="AlphaFoldDB" id="A0A6A1TQP7"/>
<comment type="caution">
    <text evidence="2">The sequence shown here is derived from an EMBL/GenBank/DDBJ whole genome shotgun (WGS) entry which is preliminary data.</text>
</comment>
<evidence type="ECO:0000313" key="3">
    <source>
        <dbReference type="Proteomes" id="UP000386575"/>
    </source>
</evidence>
<reference evidence="2 3" key="1">
    <citation type="submission" date="2019-09" db="EMBL/GenBank/DDBJ databases">
        <title>Genome sequencing of Ng87 strain.</title>
        <authorList>
            <person name="Karasev E.S."/>
            <person name="Andronov E."/>
        </authorList>
    </citation>
    <scope>NUCLEOTIDE SEQUENCE [LARGE SCALE GENOMIC DNA]</scope>
    <source>
        <strain evidence="2 3">Ng87</strain>
    </source>
</reference>
<protein>
    <submittedName>
        <fullName evidence="2">GGDEF domain-containing protein</fullName>
    </submittedName>
</protein>
<evidence type="ECO:0000313" key="2">
    <source>
        <dbReference type="EMBL" id="KAB1085964.1"/>
    </source>
</evidence>
<dbReference type="InterPro" id="IPR000160">
    <property type="entry name" value="GGDEF_dom"/>
</dbReference>
<name>A0A6A1TQP7_NEOGA</name>
<organism evidence="2 3">
    <name type="scientific">Neorhizobium galegae</name>
    <name type="common">Rhizobium galegae</name>
    <dbReference type="NCBI Taxonomy" id="399"/>
    <lineage>
        <taxon>Bacteria</taxon>
        <taxon>Pseudomonadati</taxon>
        <taxon>Pseudomonadota</taxon>
        <taxon>Alphaproteobacteria</taxon>
        <taxon>Hyphomicrobiales</taxon>
        <taxon>Rhizobiaceae</taxon>
        <taxon>Rhizobium/Agrobacterium group</taxon>
        <taxon>Neorhizobium</taxon>
    </lineage>
</organism>
<dbReference type="GO" id="GO:0071111">
    <property type="term" value="F:cyclic-guanylate-specific phosphodiesterase activity"/>
    <property type="evidence" value="ECO:0007669"/>
    <property type="project" value="InterPro"/>
</dbReference>
<dbReference type="PROSITE" id="PS50887">
    <property type="entry name" value="GGDEF"/>
    <property type="match status" value="1"/>
</dbReference>
<dbReference type="Gene3D" id="3.30.70.270">
    <property type="match status" value="1"/>
</dbReference>
<dbReference type="InterPro" id="IPR043128">
    <property type="entry name" value="Rev_trsase/Diguanyl_cyclase"/>
</dbReference>
<dbReference type="InterPro" id="IPR050706">
    <property type="entry name" value="Cyclic-di-GMP_PDE-like"/>
</dbReference>
<dbReference type="NCBIfam" id="TIGR00254">
    <property type="entry name" value="GGDEF"/>
    <property type="match status" value="1"/>
</dbReference>
<dbReference type="EMBL" id="VZUL01000002">
    <property type="protein sequence ID" value="KAB1085964.1"/>
    <property type="molecule type" value="Genomic_DNA"/>
</dbReference>
<gene>
    <name evidence="2" type="ORF">F4V91_05690</name>
</gene>
<evidence type="ECO:0000259" key="1">
    <source>
        <dbReference type="PROSITE" id="PS50887"/>
    </source>
</evidence>
<proteinExistence type="predicted"/>
<feature type="domain" description="GGDEF" evidence="1">
    <location>
        <begin position="218"/>
        <end position="351"/>
    </location>
</feature>
<dbReference type="PANTHER" id="PTHR33121:SF70">
    <property type="entry name" value="SIGNALING PROTEIN YKOW"/>
    <property type="match status" value="1"/>
</dbReference>
<dbReference type="PANTHER" id="PTHR33121">
    <property type="entry name" value="CYCLIC DI-GMP PHOSPHODIESTERASE PDEF"/>
    <property type="match status" value="1"/>
</dbReference>
<accession>A0A6A1TQP7</accession>
<sequence length="357" mass="38485">MACCTIEQLWGREMAAEASRTVQDRSLQAVVQLMAKLDVSGLPRNYELFHEALLGDDPALSREVLALTAAPSQTVLDEMGLRHQLPAFVALMPVRGRDQEIKLLLELRDKMASGVAQKKGFSRVLETVARSLRQDSTAGPEDILAEIEYLSVSLSDAVVAETELEAILRAGADRLVKAERAASVARSVTLRDRLTSLPNHAALAERLEALYGVDADSRDTALFLVTITDLPHFARTYGDPAVNRIVKKAASVFRKAIKKNDFLARIGKGDFAFVFRDVGRDSVQPIAERLIASITDNLVFAASDGTSGIGLSVGAALTADAFSPQELRLQAGTALETAKANPRLIVAVHGGGQKRTS</sequence>